<accession>A0ABM9NTX1</accession>
<evidence type="ECO:0000313" key="1">
    <source>
        <dbReference type="EMBL" id="CAL2078621.1"/>
    </source>
</evidence>
<dbReference type="Proteomes" id="UP001497416">
    <property type="component" value="Unassembled WGS sequence"/>
</dbReference>
<sequence>MQVHTVSFDDFSCTEYHIFGIHSALEDYQLAYLLNSFLSINFKRCKDDIDLKIKANEAYFPLYEYTNYQTDNSWFLVSNVYKTKIQGDNLGLFSESETRLFLLPEKKKVDYFLKLEGEFTQHRIDKINEVINEIPQVITSYNIDTNTLKSKEFLIF</sequence>
<dbReference type="NCBIfam" id="NF033205">
    <property type="entry name" value="IPExxxVDY"/>
    <property type="match status" value="1"/>
</dbReference>
<dbReference type="RefSeq" id="WP_348710397.1">
    <property type="nucleotide sequence ID" value="NZ_CAXIXY010000003.1"/>
</dbReference>
<evidence type="ECO:0008006" key="3">
    <source>
        <dbReference type="Google" id="ProtNLM"/>
    </source>
</evidence>
<dbReference type="EMBL" id="CAXIXY010000003">
    <property type="protein sequence ID" value="CAL2078621.1"/>
    <property type="molecule type" value="Genomic_DNA"/>
</dbReference>
<comment type="caution">
    <text evidence="1">The sequence shown here is derived from an EMBL/GenBank/DDBJ whole genome shotgun (WGS) entry which is preliminary data.</text>
</comment>
<gene>
    <name evidence="1" type="ORF">T190607A01A_10726</name>
</gene>
<name>A0ABM9NTX1_9FLAO</name>
<reference evidence="1 2" key="1">
    <citation type="submission" date="2024-05" db="EMBL/GenBank/DDBJ databases">
        <authorList>
            <person name="Duchaud E."/>
        </authorList>
    </citation>
    <scope>NUCLEOTIDE SEQUENCE [LARGE SCALE GENOMIC DNA]</scope>
    <source>
        <strain evidence="1">Ena-SAMPLE-TAB-13-05-2024-13:56:06:370-140302</strain>
    </source>
</reference>
<evidence type="ECO:0000313" key="2">
    <source>
        <dbReference type="Proteomes" id="UP001497416"/>
    </source>
</evidence>
<dbReference type="InterPro" id="IPR047690">
    <property type="entry name" value="IPExxxVDY_fam"/>
</dbReference>
<keyword evidence="2" id="KW-1185">Reference proteome</keyword>
<proteinExistence type="predicted"/>
<organism evidence="1 2">
    <name type="scientific">Tenacibaculum platacis</name>
    <dbReference type="NCBI Taxonomy" id="3137852"/>
    <lineage>
        <taxon>Bacteria</taxon>
        <taxon>Pseudomonadati</taxon>
        <taxon>Bacteroidota</taxon>
        <taxon>Flavobacteriia</taxon>
        <taxon>Flavobacteriales</taxon>
        <taxon>Flavobacteriaceae</taxon>
        <taxon>Tenacibaculum</taxon>
    </lineage>
</organism>
<protein>
    <recommendedName>
        <fullName evidence="3">IPExxxVDY family protein</fullName>
    </recommendedName>
</protein>